<dbReference type="Gene3D" id="3.40.50.720">
    <property type="entry name" value="NAD(P)-binding Rossmann-like Domain"/>
    <property type="match status" value="1"/>
</dbReference>
<dbReference type="EMBL" id="MFEY01000005">
    <property type="protein sequence ID" value="OGE90574.1"/>
    <property type="molecule type" value="Genomic_DNA"/>
</dbReference>
<evidence type="ECO:0000313" key="4">
    <source>
        <dbReference type="Proteomes" id="UP000177682"/>
    </source>
</evidence>
<proteinExistence type="inferred from homology"/>
<dbReference type="SUPFAM" id="SSF51735">
    <property type="entry name" value="NAD(P)-binding Rossmann-fold domains"/>
    <property type="match status" value="1"/>
</dbReference>
<protein>
    <recommendedName>
        <fullName evidence="5">SDR family oxidoreductase</fullName>
    </recommendedName>
</protein>
<gene>
    <name evidence="3" type="ORF">A3E29_02145</name>
</gene>
<evidence type="ECO:0008006" key="5">
    <source>
        <dbReference type="Google" id="ProtNLM"/>
    </source>
</evidence>
<dbReference type="GO" id="GO:0016491">
    <property type="term" value="F:oxidoreductase activity"/>
    <property type="evidence" value="ECO:0007669"/>
    <property type="project" value="UniProtKB-KW"/>
</dbReference>
<dbReference type="PRINTS" id="PR00081">
    <property type="entry name" value="GDHRDH"/>
</dbReference>
<evidence type="ECO:0000256" key="2">
    <source>
        <dbReference type="ARBA" id="ARBA00023002"/>
    </source>
</evidence>
<dbReference type="AlphaFoldDB" id="A0A1F5PL96"/>
<sequence length="236" mass="25649">MEIKNKVFIVTGAARIGLDVAQGLLKNEAKLAVTYMTSEPDLGQEILYIKADLTAEADVKNVIAETLKKYGHVDGLIHMAANYIRTTWAELNDETWNKSMRPIARSAFLMSKAVGDQLLKNPGDIKGKIILFSDWSVQSQPYKDYLPYNVAKSAVEGLTKSLAKELAPGVMVNCIAPGPILKPADLPDVENAEALRNTPLGRWGGAYEITKAVLFLIDSDFVTGQVLAVDGGRSLA</sequence>
<organism evidence="3 4">
    <name type="scientific">Candidatus Doudnabacteria bacterium RIFCSPHIGHO2_12_FULL_48_16</name>
    <dbReference type="NCBI Taxonomy" id="1817838"/>
    <lineage>
        <taxon>Bacteria</taxon>
        <taxon>Candidatus Doudnaibacteriota</taxon>
    </lineage>
</organism>
<evidence type="ECO:0000313" key="3">
    <source>
        <dbReference type="EMBL" id="OGE90574.1"/>
    </source>
</evidence>
<dbReference type="PANTHER" id="PTHR43639:SF1">
    <property type="entry name" value="SHORT-CHAIN DEHYDROGENASE_REDUCTASE FAMILY PROTEIN"/>
    <property type="match status" value="1"/>
</dbReference>
<reference evidence="3 4" key="1">
    <citation type="journal article" date="2016" name="Nat. Commun.">
        <title>Thousands of microbial genomes shed light on interconnected biogeochemical processes in an aquifer system.</title>
        <authorList>
            <person name="Anantharaman K."/>
            <person name="Brown C.T."/>
            <person name="Hug L.A."/>
            <person name="Sharon I."/>
            <person name="Castelle C.J."/>
            <person name="Probst A.J."/>
            <person name="Thomas B.C."/>
            <person name="Singh A."/>
            <person name="Wilkins M.J."/>
            <person name="Karaoz U."/>
            <person name="Brodie E.L."/>
            <person name="Williams K.H."/>
            <person name="Hubbard S.S."/>
            <person name="Banfield J.F."/>
        </authorList>
    </citation>
    <scope>NUCLEOTIDE SEQUENCE [LARGE SCALE GENOMIC DNA]</scope>
</reference>
<dbReference type="PANTHER" id="PTHR43639">
    <property type="entry name" value="OXIDOREDUCTASE, SHORT-CHAIN DEHYDROGENASE/REDUCTASE FAMILY (AFU_ORTHOLOGUE AFUA_5G02870)"/>
    <property type="match status" value="1"/>
</dbReference>
<comment type="similarity">
    <text evidence="1">Belongs to the short-chain dehydrogenases/reductases (SDR) family.</text>
</comment>
<dbReference type="Pfam" id="PF13561">
    <property type="entry name" value="adh_short_C2"/>
    <property type="match status" value="1"/>
</dbReference>
<dbReference type="Proteomes" id="UP000177682">
    <property type="component" value="Unassembled WGS sequence"/>
</dbReference>
<dbReference type="InterPro" id="IPR002347">
    <property type="entry name" value="SDR_fam"/>
</dbReference>
<evidence type="ECO:0000256" key="1">
    <source>
        <dbReference type="ARBA" id="ARBA00006484"/>
    </source>
</evidence>
<keyword evidence="2" id="KW-0560">Oxidoreductase</keyword>
<name>A0A1F5PL96_9BACT</name>
<accession>A0A1F5PL96</accession>
<dbReference type="InterPro" id="IPR036291">
    <property type="entry name" value="NAD(P)-bd_dom_sf"/>
</dbReference>
<comment type="caution">
    <text evidence="3">The sequence shown here is derived from an EMBL/GenBank/DDBJ whole genome shotgun (WGS) entry which is preliminary data.</text>
</comment>